<evidence type="ECO:0000256" key="1">
    <source>
        <dbReference type="SAM" id="MobiDB-lite"/>
    </source>
</evidence>
<feature type="compositionally biased region" description="Acidic residues" evidence="1">
    <location>
        <begin position="216"/>
        <end position="238"/>
    </location>
</feature>
<keyword evidence="3" id="KW-1185">Reference proteome</keyword>
<protein>
    <submittedName>
        <fullName evidence="2">Uncharacterized protein</fullName>
    </submittedName>
</protein>
<feature type="region of interest" description="Disordered" evidence="1">
    <location>
        <begin position="1"/>
        <end position="56"/>
    </location>
</feature>
<gene>
    <name evidence="2" type="ORF">EVOR1521_LOCUS10320</name>
</gene>
<dbReference type="EMBL" id="CAUJNA010000987">
    <property type="protein sequence ID" value="CAJ1383111.1"/>
    <property type="molecule type" value="Genomic_DNA"/>
</dbReference>
<feature type="region of interest" description="Disordered" evidence="1">
    <location>
        <begin position="214"/>
        <end position="279"/>
    </location>
</feature>
<dbReference type="AlphaFoldDB" id="A0AA36IAA3"/>
<evidence type="ECO:0000313" key="2">
    <source>
        <dbReference type="EMBL" id="CAJ1383111.1"/>
    </source>
</evidence>
<comment type="caution">
    <text evidence="2">The sequence shown here is derived from an EMBL/GenBank/DDBJ whole genome shotgun (WGS) entry which is preliminary data.</text>
</comment>
<organism evidence="2 3">
    <name type="scientific">Effrenium voratum</name>
    <dbReference type="NCBI Taxonomy" id="2562239"/>
    <lineage>
        <taxon>Eukaryota</taxon>
        <taxon>Sar</taxon>
        <taxon>Alveolata</taxon>
        <taxon>Dinophyceae</taxon>
        <taxon>Suessiales</taxon>
        <taxon>Symbiodiniaceae</taxon>
        <taxon>Effrenium</taxon>
    </lineage>
</organism>
<reference evidence="2" key="1">
    <citation type="submission" date="2023-08" db="EMBL/GenBank/DDBJ databases">
        <authorList>
            <person name="Chen Y."/>
            <person name="Shah S."/>
            <person name="Dougan E. K."/>
            <person name="Thang M."/>
            <person name="Chan C."/>
        </authorList>
    </citation>
    <scope>NUCLEOTIDE SEQUENCE</scope>
</reference>
<feature type="compositionally biased region" description="Basic and acidic residues" evidence="1">
    <location>
        <begin position="26"/>
        <end position="35"/>
    </location>
</feature>
<proteinExistence type="predicted"/>
<accession>A0AA36IAA3</accession>
<evidence type="ECO:0000313" key="3">
    <source>
        <dbReference type="Proteomes" id="UP001178507"/>
    </source>
</evidence>
<name>A0AA36IAA3_9DINO</name>
<sequence>MQCVRFGADDDAEDPPDLVPKRKARPRFEDVKEPLAGDDEEEELEHRARRKPQKLMTTAAAGGAALLEELKKQGVLEDDKDKDEEVARARAFTVTGGKMTLKDELAGRVAIMAARQHHSRRLFAVALAITEKALRDSAAARRAAEACGLSAAQGWPRTALESKLSVLNFENAGGDLLLAVLKQQGWQLCNGRGSFAEMPDLKLLAKKLSFLAGEAPSEEEDGAEDEDEEDDPLEQEEGDWQHWEQTGNYWDGGGWHGEHWHSEWETPDEEASVGYATLG</sequence>
<dbReference type="Proteomes" id="UP001178507">
    <property type="component" value="Unassembled WGS sequence"/>
</dbReference>